<dbReference type="Pfam" id="PF03483">
    <property type="entry name" value="B3_4"/>
    <property type="match status" value="1"/>
</dbReference>
<dbReference type="PROSITE" id="PS51447">
    <property type="entry name" value="FDX_ACB"/>
    <property type="match status" value="1"/>
</dbReference>
<evidence type="ECO:0000256" key="16">
    <source>
        <dbReference type="PROSITE-ProRule" id="PRU00209"/>
    </source>
</evidence>
<dbReference type="InterPro" id="IPR041616">
    <property type="entry name" value="PheRS_beta_core"/>
</dbReference>
<dbReference type="InterPro" id="IPR002547">
    <property type="entry name" value="tRNA-bd_dom"/>
</dbReference>
<feature type="domain" description="FDX-ACB" evidence="18">
    <location>
        <begin position="716"/>
        <end position="811"/>
    </location>
</feature>
<dbReference type="InterPro" id="IPR033714">
    <property type="entry name" value="tRNA_bind_bactPheRS"/>
</dbReference>
<dbReference type="Gene3D" id="3.30.930.10">
    <property type="entry name" value="Bira Bifunctional Protein, Domain 2"/>
    <property type="match status" value="1"/>
</dbReference>
<evidence type="ECO:0000256" key="10">
    <source>
        <dbReference type="ARBA" id="ARBA00022842"/>
    </source>
</evidence>
<feature type="binding site" evidence="15">
    <location>
        <position position="468"/>
    </location>
    <ligand>
        <name>Mg(2+)</name>
        <dbReference type="ChEBI" id="CHEBI:18420"/>
        <note>shared with alpha subunit</note>
    </ligand>
</feature>
<dbReference type="GO" id="GO:0000287">
    <property type="term" value="F:magnesium ion binding"/>
    <property type="evidence" value="ECO:0007669"/>
    <property type="project" value="UniProtKB-UniRule"/>
</dbReference>
<gene>
    <name evidence="15" type="primary">pheT</name>
    <name evidence="20" type="ORF">SAMN02746065_103216</name>
</gene>
<dbReference type="InterPro" id="IPR036690">
    <property type="entry name" value="Fdx_antiC-bd_sf"/>
</dbReference>
<dbReference type="Pfam" id="PF03147">
    <property type="entry name" value="FDX-ACB"/>
    <property type="match status" value="1"/>
</dbReference>
<keyword evidence="7 15" id="KW-0479">Metal-binding</keyword>
<dbReference type="CDD" id="cd02796">
    <property type="entry name" value="tRNA_bind_bactPheRS"/>
    <property type="match status" value="1"/>
</dbReference>
<dbReference type="InterPro" id="IPR005147">
    <property type="entry name" value="tRNA_synthase_B5-dom"/>
</dbReference>
<dbReference type="InterPro" id="IPR005121">
    <property type="entry name" value="Fdx_antiC-bd"/>
</dbReference>
<dbReference type="PROSITE" id="PS51483">
    <property type="entry name" value="B5"/>
    <property type="match status" value="1"/>
</dbReference>
<evidence type="ECO:0000259" key="17">
    <source>
        <dbReference type="PROSITE" id="PS50886"/>
    </source>
</evidence>
<dbReference type="Proteomes" id="UP000192418">
    <property type="component" value="Unassembled WGS sequence"/>
</dbReference>
<keyword evidence="21" id="KW-1185">Reference proteome</keyword>
<dbReference type="GO" id="GO:0000049">
    <property type="term" value="F:tRNA binding"/>
    <property type="evidence" value="ECO:0007669"/>
    <property type="project" value="UniProtKB-UniRule"/>
</dbReference>
<keyword evidence="6 15" id="KW-0436">Ligase</keyword>
<dbReference type="FunFam" id="2.40.50.140:FF:000045">
    <property type="entry name" value="Phenylalanine--tRNA ligase beta subunit"/>
    <property type="match status" value="1"/>
</dbReference>
<dbReference type="InterPro" id="IPR045060">
    <property type="entry name" value="Phe-tRNA-ligase_IIc_bsu"/>
</dbReference>
<keyword evidence="11 16" id="KW-0694">RNA-binding</keyword>
<organism evidence="20 21">
    <name type="scientific">Desulfocicer vacuolatum DSM 3385</name>
    <dbReference type="NCBI Taxonomy" id="1121400"/>
    <lineage>
        <taxon>Bacteria</taxon>
        <taxon>Pseudomonadati</taxon>
        <taxon>Thermodesulfobacteriota</taxon>
        <taxon>Desulfobacteria</taxon>
        <taxon>Desulfobacterales</taxon>
        <taxon>Desulfobacteraceae</taxon>
        <taxon>Desulfocicer</taxon>
    </lineage>
</organism>
<comment type="similarity">
    <text evidence="2 15">Belongs to the phenylalanyl-tRNA synthetase beta subunit family. Type 1 subfamily.</text>
</comment>
<dbReference type="STRING" id="1121400.SAMN02746065_103216"/>
<feature type="domain" description="B5" evidence="19">
    <location>
        <begin position="404"/>
        <end position="480"/>
    </location>
</feature>
<comment type="subcellular location">
    <subcellularLocation>
        <location evidence="1 15">Cytoplasm</location>
    </subcellularLocation>
</comment>
<keyword evidence="4 15" id="KW-0963">Cytoplasm</keyword>
<dbReference type="Pfam" id="PF01588">
    <property type="entry name" value="tRNA_bind"/>
    <property type="match status" value="1"/>
</dbReference>
<dbReference type="InterPro" id="IPR004532">
    <property type="entry name" value="Phe-tRNA-ligase_IIc_bsu_bact"/>
</dbReference>
<evidence type="ECO:0000256" key="4">
    <source>
        <dbReference type="ARBA" id="ARBA00022490"/>
    </source>
</evidence>
<dbReference type="InterPro" id="IPR012340">
    <property type="entry name" value="NA-bd_OB-fold"/>
</dbReference>
<dbReference type="SMART" id="SM00873">
    <property type="entry name" value="B3_4"/>
    <property type="match status" value="1"/>
</dbReference>
<evidence type="ECO:0000259" key="18">
    <source>
        <dbReference type="PROSITE" id="PS51447"/>
    </source>
</evidence>
<evidence type="ECO:0000313" key="20">
    <source>
        <dbReference type="EMBL" id="SMC52299.1"/>
    </source>
</evidence>
<dbReference type="EMBL" id="FWXY01000003">
    <property type="protein sequence ID" value="SMC52299.1"/>
    <property type="molecule type" value="Genomic_DNA"/>
</dbReference>
<keyword evidence="5 16" id="KW-0820">tRNA-binding</keyword>
<evidence type="ECO:0000256" key="2">
    <source>
        <dbReference type="ARBA" id="ARBA00008653"/>
    </source>
</evidence>
<dbReference type="PANTHER" id="PTHR10947:SF0">
    <property type="entry name" value="PHENYLALANINE--TRNA LIGASE BETA SUBUNIT"/>
    <property type="match status" value="1"/>
</dbReference>
<dbReference type="RefSeq" id="WP_084067180.1">
    <property type="nucleotide sequence ID" value="NZ_FWXY01000003.1"/>
</dbReference>
<evidence type="ECO:0000256" key="1">
    <source>
        <dbReference type="ARBA" id="ARBA00004496"/>
    </source>
</evidence>
<proteinExistence type="inferred from homology"/>
<evidence type="ECO:0000256" key="7">
    <source>
        <dbReference type="ARBA" id="ARBA00022723"/>
    </source>
</evidence>
<dbReference type="InterPro" id="IPR005146">
    <property type="entry name" value="B3/B4_tRNA-bd"/>
</dbReference>
<dbReference type="SMART" id="SM00896">
    <property type="entry name" value="FDX-ACB"/>
    <property type="match status" value="1"/>
</dbReference>
<accession>A0A1W1ZV25</accession>
<keyword evidence="12 15" id="KW-0648">Protein biosynthesis</keyword>
<feature type="binding site" evidence="15">
    <location>
        <position position="464"/>
    </location>
    <ligand>
        <name>Mg(2+)</name>
        <dbReference type="ChEBI" id="CHEBI:18420"/>
        <note>shared with alpha subunit</note>
    </ligand>
</feature>
<dbReference type="InterPro" id="IPR009061">
    <property type="entry name" value="DNA-bd_dom_put_sf"/>
</dbReference>
<name>A0A1W1ZV25_9BACT</name>
<dbReference type="FunFam" id="3.50.40.10:FF:000001">
    <property type="entry name" value="Phenylalanine--tRNA ligase beta subunit"/>
    <property type="match status" value="1"/>
</dbReference>
<comment type="catalytic activity">
    <reaction evidence="14 15">
        <text>tRNA(Phe) + L-phenylalanine + ATP = L-phenylalanyl-tRNA(Phe) + AMP + diphosphate + H(+)</text>
        <dbReference type="Rhea" id="RHEA:19413"/>
        <dbReference type="Rhea" id="RHEA-COMP:9668"/>
        <dbReference type="Rhea" id="RHEA-COMP:9699"/>
        <dbReference type="ChEBI" id="CHEBI:15378"/>
        <dbReference type="ChEBI" id="CHEBI:30616"/>
        <dbReference type="ChEBI" id="CHEBI:33019"/>
        <dbReference type="ChEBI" id="CHEBI:58095"/>
        <dbReference type="ChEBI" id="CHEBI:78442"/>
        <dbReference type="ChEBI" id="CHEBI:78531"/>
        <dbReference type="ChEBI" id="CHEBI:456215"/>
        <dbReference type="EC" id="6.1.1.20"/>
    </reaction>
</comment>
<dbReference type="NCBIfam" id="TIGR00472">
    <property type="entry name" value="pheT_bact"/>
    <property type="match status" value="1"/>
</dbReference>
<evidence type="ECO:0000259" key="19">
    <source>
        <dbReference type="PROSITE" id="PS51483"/>
    </source>
</evidence>
<evidence type="ECO:0000256" key="8">
    <source>
        <dbReference type="ARBA" id="ARBA00022741"/>
    </source>
</evidence>
<dbReference type="CDD" id="cd00769">
    <property type="entry name" value="PheRS_beta_core"/>
    <property type="match status" value="1"/>
</dbReference>
<dbReference type="PROSITE" id="PS50886">
    <property type="entry name" value="TRBD"/>
    <property type="match status" value="1"/>
</dbReference>
<dbReference type="SUPFAM" id="SSF55681">
    <property type="entry name" value="Class II aaRS and biotin synthetases"/>
    <property type="match status" value="1"/>
</dbReference>
<feature type="domain" description="TRNA-binding" evidence="17">
    <location>
        <begin position="39"/>
        <end position="147"/>
    </location>
</feature>
<dbReference type="SMART" id="SM00874">
    <property type="entry name" value="B5"/>
    <property type="match status" value="1"/>
</dbReference>
<dbReference type="Gene3D" id="3.30.56.10">
    <property type="match status" value="2"/>
</dbReference>
<evidence type="ECO:0000256" key="9">
    <source>
        <dbReference type="ARBA" id="ARBA00022840"/>
    </source>
</evidence>
<comment type="subunit">
    <text evidence="3 15">Tetramer of two alpha and two beta subunits.</text>
</comment>
<dbReference type="SUPFAM" id="SSF50249">
    <property type="entry name" value="Nucleic acid-binding proteins"/>
    <property type="match status" value="1"/>
</dbReference>
<keyword evidence="13 15" id="KW-0030">Aminoacyl-tRNA synthetase</keyword>
<keyword evidence="10 15" id="KW-0460">Magnesium</keyword>
<dbReference type="SUPFAM" id="SSF54991">
    <property type="entry name" value="Anticodon-binding domain of PheRS"/>
    <property type="match status" value="1"/>
</dbReference>
<dbReference type="AlphaFoldDB" id="A0A1W1ZV25"/>
<dbReference type="SUPFAM" id="SSF46955">
    <property type="entry name" value="Putative DNA-binding domain"/>
    <property type="match status" value="1"/>
</dbReference>
<feature type="binding site" evidence="15">
    <location>
        <position position="467"/>
    </location>
    <ligand>
        <name>Mg(2+)</name>
        <dbReference type="ChEBI" id="CHEBI:18420"/>
        <note>shared with alpha subunit</note>
    </ligand>
</feature>
<dbReference type="GO" id="GO:0004826">
    <property type="term" value="F:phenylalanine-tRNA ligase activity"/>
    <property type="evidence" value="ECO:0007669"/>
    <property type="project" value="UniProtKB-UniRule"/>
</dbReference>
<evidence type="ECO:0000256" key="11">
    <source>
        <dbReference type="ARBA" id="ARBA00022884"/>
    </source>
</evidence>
<dbReference type="GO" id="GO:0005524">
    <property type="term" value="F:ATP binding"/>
    <property type="evidence" value="ECO:0007669"/>
    <property type="project" value="UniProtKB-UniRule"/>
</dbReference>
<dbReference type="HAMAP" id="MF_00283">
    <property type="entry name" value="Phe_tRNA_synth_beta1"/>
    <property type="match status" value="1"/>
</dbReference>
<evidence type="ECO:0000256" key="6">
    <source>
        <dbReference type="ARBA" id="ARBA00022598"/>
    </source>
</evidence>
<evidence type="ECO:0000256" key="13">
    <source>
        <dbReference type="ARBA" id="ARBA00023146"/>
    </source>
</evidence>
<dbReference type="Gene3D" id="3.30.70.380">
    <property type="entry name" value="Ferrodoxin-fold anticodon-binding domain"/>
    <property type="match status" value="1"/>
</dbReference>
<dbReference type="Gene3D" id="2.40.50.140">
    <property type="entry name" value="Nucleic acid-binding proteins"/>
    <property type="match status" value="1"/>
</dbReference>
<sequence length="812" mass="88125">MKVSLSWLKEYTSVTGDPAEIAAQLTMAGLEVEAVEDRYAFLDKVVVGRVETAEKHPDADRLSCCRVDVGEEVLSIVCGAPNVKAGLMVACACVGAELPGGFEIKKSKLRGATSQGMLCSSTELRLGIDGSGIMELSPDLIPGTPLANALDLSDVMFDIDLTPNRPDCLSIIGVAREVAAVQCIDFNPRLPIPLAASSEKENVSELIDVEIHDPNLCPRYMAGMVMDVKVGPSPYWLRDRLESVGLTPINNIVDVTNFVMMETGQPLHAFDYDFLTQKRIEVRRAGTKQDFVTLDGKTHTLDPDMLVICDGKRPVALAGVMGGENSEIIPETTRVLVESAYFDPVSVRRTAKLCGINSDASHRFERGVDPEGCARALSRAVSLMVEVSGATLVPGVVDAHPTRFDPVVIELNTGALNRRLGTDLDDGKIAGILESVGFVAKSSAKGMLTVDVPSFRVDVARPEDLSEEVARLWGYDNIKTSFPMVPSLRQHPVPAIEFRESVKDMMNGFGFFEAVNYSFTDAGMCGKLQLAPEDQRWAMEKILNPISEEMSVLRSSLLPGLLETMGRNVAKQTDTLRIFEVGKMFLATSPGTQPREQEMLAALWTGNRFPSVSWHGKAQPCDFFDLKGIVQGLLDALDIPASDLAFTPASENAYPYFKKGCGAVVKKGEACLGALGEVAPTVCSAFGLKQSAFVFELDMTALLLATPQAIVAQPLPRFPSVERDITMIVDEGVAAGDVCDDLLGYTRNNSLVEDLFLFDVYQGAPLAEGQKSLSFRIVYRSAEKTLKEKKIKGLHANISGWLIKRYDAALPA</sequence>
<evidence type="ECO:0000256" key="12">
    <source>
        <dbReference type="ARBA" id="ARBA00022917"/>
    </source>
</evidence>
<protein>
    <recommendedName>
        <fullName evidence="15">Phenylalanine--tRNA ligase beta subunit</fullName>
        <ecNumber evidence="15">6.1.1.20</ecNumber>
    </recommendedName>
    <alternativeName>
        <fullName evidence="15">Phenylalanyl-tRNA synthetase beta subunit</fullName>
        <shortName evidence="15">PheRS</shortName>
    </alternativeName>
</protein>
<evidence type="ECO:0000256" key="14">
    <source>
        <dbReference type="ARBA" id="ARBA00049255"/>
    </source>
</evidence>
<comment type="cofactor">
    <cofactor evidence="15">
        <name>Mg(2+)</name>
        <dbReference type="ChEBI" id="CHEBI:18420"/>
    </cofactor>
    <text evidence="15">Binds 2 magnesium ions per tetramer.</text>
</comment>
<dbReference type="NCBIfam" id="NF045760">
    <property type="entry name" value="YtpR"/>
    <property type="match status" value="1"/>
</dbReference>
<dbReference type="InterPro" id="IPR020825">
    <property type="entry name" value="Phe-tRNA_synthase-like_B3/B4"/>
</dbReference>
<keyword evidence="9 15" id="KW-0067">ATP-binding</keyword>
<evidence type="ECO:0000256" key="15">
    <source>
        <dbReference type="HAMAP-Rule" id="MF_00283"/>
    </source>
</evidence>
<dbReference type="Gene3D" id="3.50.40.10">
    <property type="entry name" value="Phenylalanyl-trna Synthetase, Chain B, domain 3"/>
    <property type="match status" value="1"/>
</dbReference>
<dbReference type="Pfam" id="PF03484">
    <property type="entry name" value="B5"/>
    <property type="match status" value="1"/>
</dbReference>
<dbReference type="GO" id="GO:0009328">
    <property type="term" value="C:phenylalanine-tRNA ligase complex"/>
    <property type="evidence" value="ECO:0007669"/>
    <property type="project" value="TreeGrafter"/>
</dbReference>
<dbReference type="InterPro" id="IPR045864">
    <property type="entry name" value="aa-tRNA-synth_II/BPL/LPL"/>
</dbReference>
<dbReference type="Pfam" id="PF17759">
    <property type="entry name" value="tRNA_synthFbeta"/>
    <property type="match status" value="1"/>
</dbReference>
<evidence type="ECO:0000313" key="21">
    <source>
        <dbReference type="Proteomes" id="UP000192418"/>
    </source>
</evidence>
<reference evidence="20 21" key="1">
    <citation type="submission" date="2017-04" db="EMBL/GenBank/DDBJ databases">
        <authorList>
            <person name="Afonso C.L."/>
            <person name="Miller P.J."/>
            <person name="Scott M.A."/>
            <person name="Spackman E."/>
            <person name="Goraichik I."/>
            <person name="Dimitrov K.M."/>
            <person name="Suarez D.L."/>
            <person name="Swayne D.E."/>
        </authorList>
    </citation>
    <scope>NUCLEOTIDE SEQUENCE [LARGE SCALE GENOMIC DNA]</scope>
    <source>
        <strain evidence="20 21">DSM 3385</strain>
    </source>
</reference>
<dbReference type="EC" id="6.1.1.20" evidence="15"/>
<dbReference type="GO" id="GO:0006432">
    <property type="term" value="P:phenylalanyl-tRNA aminoacylation"/>
    <property type="evidence" value="ECO:0007669"/>
    <property type="project" value="UniProtKB-UniRule"/>
</dbReference>
<keyword evidence="8 15" id="KW-0547">Nucleotide-binding</keyword>
<evidence type="ECO:0000256" key="3">
    <source>
        <dbReference type="ARBA" id="ARBA00011209"/>
    </source>
</evidence>
<dbReference type="OrthoDB" id="9805455at2"/>
<feature type="binding site" evidence="15">
    <location>
        <position position="458"/>
    </location>
    <ligand>
        <name>Mg(2+)</name>
        <dbReference type="ChEBI" id="CHEBI:18420"/>
        <note>shared with alpha subunit</note>
    </ligand>
</feature>
<evidence type="ECO:0000256" key="5">
    <source>
        <dbReference type="ARBA" id="ARBA00022555"/>
    </source>
</evidence>
<dbReference type="SUPFAM" id="SSF56037">
    <property type="entry name" value="PheT/TilS domain"/>
    <property type="match status" value="1"/>
</dbReference>
<dbReference type="PANTHER" id="PTHR10947">
    <property type="entry name" value="PHENYLALANYL-TRNA SYNTHETASE BETA CHAIN AND LEUCINE-RICH REPEAT-CONTAINING PROTEIN 47"/>
    <property type="match status" value="1"/>
</dbReference>